<reference evidence="2 3" key="1">
    <citation type="submission" date="2020-04" db="EMBL/GenBank/DDBJ databases">
        <title>MicrobeNet Type strains.</title>
        <authorList>
            <person name="Nicholson A.C."/>
        </authorList>
    </citation>
    <scope>NUCLEOTIDE SEQUENCE [LARGE SCALE GENOMIC DNA]</scope>
    <source>
        <strain evidence="2 3">ATCC BAA-787</strain>
    </source>
</reference>
<gene>
    <name evidence="2" type="ORF">HGA02_01720</name>
</gene>
<dbReference type="SUPFAM" id="SSF52540">
    <property type="entry name" value="P-loop containing nucleoside triphosphate hydrolases"/>
    <property type="match status" value="1"/>
</dbReference>
<dbReference type="Proteomes" id="UP000777774">
    <property type="component" value="Unassembled WGS sequence"/>
</dbReference>
<dbReference type="Gene3D" id="3.40.50.300">
    <property type="entry name" value="P-loop containing nucleotide triphosphate hydrolases"/>
    <property type="match status" value="1"/>
</dbReference>
<name>A0ABX1JVD5_9CELL</name>
<dbReference type="EMBL" id="JAAXOY010000014">
    <property type="protein sequence ID" value="NKY38279.1"/>
    <property type="molecule type" value="Genomic_DNA"/>
</dbReference>
<evidence type="ECO:0000313" key="2">
    <source>
        <dbReference type="EMBL" id="NKY38279.1"/>
    </source>
</evidence>
<dbReference type="SMART" id="SM00382">
    <property type="entry name" value="AAA"/>
    <property type="match status" value="1"/>
</dbReference>
<protein>
    <submittedName>
        <fullName evidence="2">ATP-binding protein</fullName>
    </submittedName>
</protein>
<accession>A0ABX1JVD5</accession>
<dbReference type="InterPro" id="IPR052026">
    <property type="entry name" value="ExeA_AAA_ATPase_DNA-bind"/>
</dbReference>
<keyword evidence="2" id="KW-0547">Nucleotide-binding</keyword>
<dbReference type="RefSeq" id="WP_168676926.1">
    <property type="nucleotide sequence ID" value="NZ_JAAXOY010000014.1"/>
</dbReference>
<dbReference type="PANTHER" id="PTHR35894">
    <property type="entry name" value="GENERAL SECRETION PATHWAY PROTEIN A-RELATED"/>
    <property type="match status" value="1"/>
</dbReference>
<evidence type="ECO:0000313" key="3">
    <source>
        <dbReference type="Proteomes" id="UP000777774"/>
    </source>
</evidence>
<sequence length="410" mass="45438">MGIFSSTKTPKPSDVFTPTKLPLNEGNAYAAREEAEADIRRFLGRDQVPVVFGEYGVGKTTVVRKVLQELGEEPRMVYLPTASGKRISDVFKMSLESLGYTVEVEESSTKSRGATAGAKLIFEGQFEEASEVTKVRRLVVDSPTDSKVAAVLRDAKMTLVIDELHRASEDFRTEIADLIKTTHGQDSNFPQIILIGTTLDSAALVSADRGIDRFIKELRISPMTDEEARALITSGFDTLRMSLGEEILTRIVRTSAGAPSLIQSLCLDIAESCLAAGRSTVLADDYEAAVAAYLKENGHRLAEVYTRAIEHTGPRKYRKQILISMSLIDDEFFELETIRAHIEERTGLPVQQTALSGPLRELKTGSESILQDVSKRDGDRVYNLSAFRDPMMKSFIRFMNEVEAQGLYRP</sequence>
<comment type="caution">
    <text evidence="2">The sequence shown here is derived from an EMBL/GenBank/DDBJ whole genome shotgun (WGS) entry which is preliminary data.</text>
</comment>
<dbReference type="PANTHER" id="PTHR35894:SF1">
    <property type="entry name" value="PHOSPHORIBULOKINASE _ URIDINE KINASE FAMILY"/>
    <property type="match status" value="1"/>
</dbReference>
<dbReference type="Pfam" id="PF01637">
    <property type="entry name" value="ATPase_2"/>
    <property type="match status" value="1"/>
</dbReference>
<evidence type="ECO:0000259" key="1">
    <source>
        <dbReference type="SMART" id="SM00382"/>
    </source>
</evidence>
<dbReference type="InterPro" id="IPR011579">
    <property type="entry name" value="ATPase_dom"/>
</dbReference>
<dbReference type="InterPro" id="IPR003593">
    <property type="entry name" value="AAA+_ATPase"/>
</dbReference>
<dbReference type="GO" id="GO:0005524">
    <property type="term" value="F:ATP binding"/>
    <property type="evidence" value="ECO:0007669"/>
    <property type="project" value="UniProtKB-KW"/>
</dbReference>
<keyword evidence="2" id="KW-0067">ATP-binding</keyword>
<feature type="domain" description="AAA+ ATPase" evidence="1">
    <location>
        <begin position="45"/>
        <end position="224"/>
    </location>
</feature>
<organism evidence="2 3">
    <name type="scientific">Cellulomonas septica</name>
    <dbReference type="NCBI Taxonomy" id="285080"/>
    <lineage>
        <taxon>Bacteria</taxon>
        <taxon>Bacillati</taxon>
        <taxon>Actinomycetota</taxon>
        <taxon>Actinomycetes</taxon>
        <taxon>Micrococcales</taxon>
        <taxon>Cellulomonadaceae</taxon>
        <taxon>Cellulomonas</taxon>
    </lineage>
</organism>
<keyword evidence="3" id="KW-1185">Reference proteome</keyword>
<proteinExistence type="predicted"/>
<dbReference type="InterPro" id="IPR027417">
    <property type="entry name" value="P-loop_NTPase"/>
</dbReference>